<dbReference type="InterPro" id="IPR029068">
    <property type="entry name" value="Glyas_Bleomycin-R_OHBP_Dase"/>
</dbReference>
<dbReference type="InterPro" id="IPR004360">
    <property type="entry name" value="Glyas_Fos-R_dOase_dom"/>
</dbReference>
<dbReference type="Gene3D" id="3.30.720.120">
    <property type="match status" value="1"/>
</dbReference>
<gene>
    <name evidence="2" type="ORF">NITMOv2_1983</name>
</gene>
<dbReference type="OrthoDB" id="9806868at2"/>
<dbReference type="PANTHER" id="PTHR34109:SF1">
    <property type="entry name" value="VOC DOMAIN-CONTAINING PROTEIN"/>
    <property type="match status" value="1"/>
</dbReference>
<feature type="domain" description="VOC" evidence="1">
    <location>
        <begin position="11"/>
        <end position="128"/>
    </location>
</feature>
<evidence type="ECO:0000313" key="2">
    <source>
        <dbReference type="EMBL" id="ALA58400.1"/>
    </source>
</evidence>
<dbReference type="PATRIC" id="fig|42253.5.peg.1954"/>
<dbReference type="KEGG" id="nmv:NITMOv2_1983"/>
<dbReference type="CDD" id="cd07246">
    <property type="entry name" value="VOC_like"/>
    <property type="match status" value="1"/>
</dbReference>
<dbReference type="PANTHER" id="PTHR34109">
    <property type="entry name" value="BNAUNNG04460D PROTEIN-RELATED"/>
    <property type="match status" value="1"/>
</dbReference>
<dbReference type="Gene3D" id="3.30.720.110">
    <property type="match status" value="1"/>
</dbReference>
<reference evidence="2 3" key="1">
    <citation type="journal article" date="2015" name="Proc. Natl. Acad. Sci. U.S.A.">
        <title>Expanded metabolic versatility of ubiquitous nitrite-oxidizing bacteria from the genus Nitrospira.</title>
        <authorList>
            <person name="Koch H."/>
            <person name="Lucker S."/>
            <person name="Albertsen M."/>
            <person name="Kitzinger K."/>
            <person name="Herbold C."/>
            <person name="Spieck E."/>
            <person name="Nielsen P.H."/>
            <person name="Wagner M."/>
            <person name="Daims H."/>
        </authorList>
    </citation>
    <scope>NUCLEOTIDE SEQUENCE [LARGE SCALE GENOMIC DNA]</scope>
    <source>
        <strain evidence="2 3">NSP M-1</strain>
    </source>
</reference>
<dbReference type="AlphaFoldDB" id="A0A0K2GBT2"/>
<dbReference type="EMBL" id="CP011801">
    <property type="protein sequence ID" value="ALA58400.1"/>
    <property type="molecule type" value="Genomic_DNA"/>
</dbReference>
<proteinExistence type="predicted"/>
<accession>A0A0K2GBT2</accession>
<dbReference type="PROSITE" id="PS51819">
    <property type="entry name" value="VOC"/>
    <property type="match status" value="1"/>
</dbReference>
<dbReference type="STRING" id="42253.NITMOv2_1983"/>
<dbReference type="Pfam" id="PF00903">
    <property type="entry name" value="Glyoxalase"/>
    <property type="match status" value="1"/>
</dbReference>
<dbReference type="Proteomes" id="UP000069205">
    <property type="component" value="Chromosome"/>
</dbReference>
<evidence type="ECO:0000313" key="3">
    <source>
        <dbReference type="Proteomes" id="UP000069205"/>
    </source>
</evidence>
<organism evidence="2 3">
    <name type="scientific">Nitrospira moscoviensis</name>
    <dbReference type="NCBI Taxonomy" id="42253"/>
    <lineage>
        <taxon>Bacteria</taxon>
        <taxon>Pseudomonadati</taxon>
        <taxon>Nitrospirota</taxon>
        <taxon>Nitrospiria</taxon>
        <taxon>Nitrospirales</taxon>
        <taxon>Nitrospiraceae</taxon>
        <taxon>Nitrospira</taxon>
    </lineage>
</organism>
<keyword evidence="3" id="KW-1185">Reference proteome</keyword>
<name>A0A0K2GBT2_NITMO</name>
<dbReference type="RefSeq" id="WP_053379571.1">
    <property type="nucleotide sequence ID" value="NZ_CP011801.1"/>
</dbReference>
<dbReference type="InterPro" id="IPR037523">
    <property type="entry name" value="VOC_core"/>
</dbReference>
<protein>
    <recommendedName>
        <fullName evidence="1">VOC domain-containing protein</fullName>
    </recommendedName>
</protein>
<sequence>MTPAANPLPAGYHTVTPHLITADASRVIEFLQQVFGAIEHYRLSGPQGRILHAEVRIGDSLIMVAEATDEQPPLPGSYALYVDNVDDAYRRALAAGARSLREPVDQFYGDRSGGVEDPAGNRWWIATHIEDVPPDEIKLRAERWLKARTRVGA</sequence>
<evidence type="ECO:0000259" key="1">
    <source>
        <dbReference type="PROSITE" id="PS51819"/>
    </source>
</evidence>
<dbReference type="SUPFAM" id="SSF54593">
    <property type="entry name" value="Glyoxalase/Bleomycin resistance protein/Dihydroxybiphenyl dioxygenase"/>
    <property type="match status" value="1"/>
</dbReference>